<reference evidence="1 2" key="1">
    <citation type="submission" date="2020-07" db="EMBL/GenBank/DDBJ databases">
        <authorList>
            <person name="Sun Q."/>
        </authorList>
    </citation>
    <scope>NUCLEOTIDE SEQUENCE [LARGE SCALE GENOMIC DNA]</scope>
    <source>
        <strain evidence="1 2">WYCCWR 11290</strain>
    </source>
</reference>
<organism evidence="1 2">
    <name type="scientific">Rhizobium changzhiense</name>
    <dbReference type="NCBI Taxonomy" id="2692317"/>
    <lineage>
        <taxon>Bacteria</taxon>
        <taxon>Pseudomonadati</taxon>
        <taxon>Pseudomonadota</taxon>
        <taxon>Alphaproteobacteria</taxon>
        <taxon>Hyphomicrobiales</taxon>
        <taxon>Rhizobiaceae</taxon>
        <taxon>Rhizobium/Agrobacterium group</taxon>
        <taxon>Rhizobium</taxon>
    </lineage>
</organism>
<proteinExistence type="predicted"/>
<sequence length="58" mass="6541">MALAALMIGVKQILSETVLNGPFIRRLTARRITSFTRLKRRAALWPELGKSLAGRRHP</sequence>
<gene>
    <name evidence="1" type="ORF">HX900_16305</name>
</gene>
<evidence type="ECO:0000313" key="1">
    <source>
        <dbReference type="EMBL" id="NZD62669.1"/>
    </source>
</evidence>
<evidence type="ECO:0000313" key="2">
    <source>
        <dbReference type="Proteomes" id="UP000532162"/>
    </source>
</evidence>
<comment type="caution">
    <text evidence="1">The sequence shown here is derived from an EMBL/GenBank/DDBJ whole genome shotgun (WGS) entry which is preliminary data.</text>
</comment>
<dbReference type="RefSeq" id="WP_164986534.1">
    <property type="nucleotide sequence ID" value="NZ_JACCPJ010000002.1"/>
</dbReference>
<accession>A0A7Z0U992</accession>
<dbReference type="EMBL" id="JACCPJ010000002">
    <property type="protein sequence ID" value="NZD62669.1"/>
    <property type="molecule type" value="Genomic_DNA"/>
</dbReference>
<protein>
    <submittedName>
        <fullName evidence="1">Uncharacterized protein</fullName>
    </submittedName>
</protein>
<name>A0A7Z0U992_9HYPH</name>
<dbReference type="Proteomes" id="UP000532162">
    <property type="component" value="Unassembled WGS sequence"/>
</dbReference>
<dbReference type="AlphaFoldDB" id="A0A7Z0U992"/>